<keyword evidence="1" id="KW-0732">Signal</keyword>
<name>A0A6L6PVK9_9BURK</name>
<keyword evidence="3" id="KW-1185">Reference proteome</keyword>
<feature type="chain" id="PRO_5026893970" evidence="1">
    <location>
        <begin position="21"/>
        <end position="247"/>
    </location>
</feature>
<dbReference type="EMBL" id="WNLA01000002">
    <property type="protein sequence ID" value="MTW01475.1"/>
    <property type="molecule type" value="Genomic_DNA"/>
</dbReference>
<evidence type="ECO:0000313" key="3">
    <source>
        <dbReference type="Proteomes" id="UP000484015"/>
    </source>
</evidence>
<dbReference type="OrthoDB" id="8707794at2"/>
<sequence length="247" mass="27725">MRTVLIVGVMLGLLVGSAHAGLGKSTVPVSVHGVNYSNEEFSYTVEDPTDAKNKAGGETINRFGAGGTMCCYDLPKQWKPGMQVKVNSTHWLPKQADGKIPEVKQSFLVEMPPYVDGKPGELWILRQVDGSVKVVSSDYQPDHEKWPGEVKGWPVPSNAYVQERQRLYLSLAESDVTSSKALLVELEKDPVLATEEAWKIRSKYSPKDLAGFVNASDPKFKEWLRDRYQRSLRLSEERVKRLKESMQ</sequence>
<evidence type="ECO:0000313" key="2">
    <source>
        <dbReference type="EMBL" id="MTW01475.1"/>
    </source>
</evidence>
<gene>
    <name evidence="2" type="ORF">GM668_05170</name>
</gene>
<comment type="caution">
    <text evidence="2">The sequence shown here is derived from an EMBL/GenBank/DDBJ whole genome shotgun (WGS) entry which is preliminary data.</text>
</comment>
<dbReference type="RefSeq" id="WP_155437880.1">
    <property type="nucleotide sequence ID" value="NZ_WNLA01000002.1"/>
</dbReference>
<proteinExistence type="predicted"/>
<organism evidence="2 3">
    <name type="scientific">Pseudoduganella ginsengisoli</name>
    <dbReference type="NCBI Taxonomy" id="1462440"/>
    <lineage>
        <taxon>Bacteria</taxon>
        <taxon>Pseudomonadati</taxon>
        <taxon>Pseudomonadota</taxon>
        <taxon>Betaproteobacteria</taxon>
        <taxon>Burkholderiales</taxon>
        <taxon>Oxalobacteraceae</taxon>
        <taxon>Telluria group</taxon>
        <taxon>Pseudoduganella</taxon>
    </lineage>
</organism>
<dbReference type="Pfam" id="PF11745">
    <property type="entry name" value="DUF3304"/>
    <property type="match status" value="1"/>
</dbReference>
<reference evidence="2 3" key="1">
    <citation type="submission" date="2019-11" db="EMBL/GenBank/DDBJ databases">
        <title>Type strains purchased from KCTC, JCM and DSMZ.</title>
        <authorList>
            <person name="Lu H."/>
        </authorList>
    </citation>
    <scope>NUCLEOTIDE SEQUENCE [LARGE SCALE GENOMIC DNA]</scope>
    <source>
        <strain evidence="2 3">KCTC 42409</strain>
    </source>
</reference>
<dbReference type="InterPro" id="IPR021733">
    <property type="entry name" value="DUF3304"/>
</dbReference>
<protein>
    <submittedName>
        <fullName evidence="2">DUF3304 domain-containing protein</fullName>
    </submittedName>
</protein>
<dbReference type="Proteomes" id="UP000484015">
    <property type="component" value="Unassembled WGS sequence"/>
</dbReference>
<evidence type="ECO:0000256" key="1">
    <source>
        <dbReference type="SAM" id="SignalP"/>
    </source>
</evidence>
<dbReference type="AlphaFoldDB" id="A0A6L6PVK9"/>
<feature type="signal peptide" evidence="1">
    <location>
        <begin position="1"/>
        <end position="20"/>
    </location>
</feature>
<accession>A0A6L6PVK9</accession>